<dbReference type="InterPro" id="IPR030482">
    <property type="entry name" value="PDRG1"/>
</dbReference>
<evidence type="ECO:0000313" key="5">
    <source>
        <dbReference type="Proteomes" id="UP000596742"/>
    </source>
</evidence>
<dbReference type="Proteomes" id="UP000596742">
    <property type="component" value="Unassembled WGS sequence"/>
</dbReference>
<organism evidence="4 5">
    <name type="scientific">Mytilus galloprovincialis</name>
    <name type="common">Mediterranean mussel</name>
    <dbReference type="NCBI Taxonomy" id="29158"/>
    <lineage>
        <taxon>Eukaryota</taxon>
        <taxon>Metazoa</taxon>
        <taxon>Spiralia</taxon>
        <taxon>Lophotrochozoa</taxon>
        <taxon>Mollusca</taxon>
        <taxon>Bivalvia</taxon>
        <taxon>Autobranchia</taxon>
        <taxon>Pteriomorphia</taxon>
        <taxon>Mytilida</taxon>
        <taxon>Mytiloidea</taxon>
        <taxon>Mytilidae</taxon>
        <taxon>Mytilinae</taxon>
        <taxon>Mytilus</taxon>
    </lineage>
</organism>
<evidence type="ECO:0000256" key="2">
    <source>
        <dbReference type="ARBA" id="ARBA00022490"/>
    </source>
</evidence>
<evidence type="ECO:0000256" key="3">
    <source>
        <dbReference type="ARBA" id="ARBA00023186"/>
    </source>
</evidence>
<evidence type="ECO:0000256" key="1">
    <source>
        <dbReference type="ARBA" id="ARBA00004496"/>
    </source>
</evidence>
<comment type="subcellular location">
    <subcellularLocation>
        <location evidence="1">Cytoplasm</location>
    </subcellularLocation>
</comment>
<dbReference type="PANTHER" id="PTHR21162:SF0">
    <property type="entry name" value="P53 AND DNA DAMAGE-REGULATED PROTEIN 1"/>
    <property type="match status" value="1"/>
</dbReference>
<dbReference type="GO" id="GO:0005737">
    <property type="term" value="C:cytoplasm"/>
    <property type="evidence" value="ECO:0007669"/>
    <property type="project" value="UniProtKB-SubCell"/>
</dbReference>
<proteinExistence type="predicted"/>
<evidence type="ECO:0008006" key="6">
    <source>
        <dbReference type="Google" id="ProtNLM"/>
    </source>
</evidence>
<keyword evidence="2" id="KW-0963">Cytoplasm</keyword>
<protein>
    <recommendedName>
        <fullName evidence="6">P53 and DNA damage-regulated protein 1</fullName>
    </recommendedName>
</protein>
<dbReference type="CDD" id="cd22860">
    <property type="entry name" value="PDRG1"/>
    <property type="match status" value="1"/>
</dbReference>
<dbReference type="AlphaFoldDB" id="A0A8B6CF32"/>
<comment type="caution">
    <text evidence="4">The sequence shown here is derived from an EMBL/GenBank/DDBJ whole genome shotgun (WGS) entry which is preliminary data.</text>
</comment>
<reference evidence="4" key="1">
    <citation type="submission" date="2018-11" db="EMBL/GenBank/DDBJ databases">
        <authorList>
            <person name="Alioto T."/>
            <person name="Alioto T."/>
        </authorList>
    </citation>
    <scope>NUCLEOTIDE SEQUENCE</scope>
</reference>
<accession>A0A8B6CF32</accession>
<keyword evidence="3" id="KW-0143">Chaperone</keyword>
<gene>
    <name evidence="4" type="ORF">MGAL_10B084210</name>
</gene>
<name>A0A8B6CF32_MYTGA</name>
<keyword evidence="5" id="KW-1185">Reference proteome</keyword>
<dbReference type="OrthoDB" id="20282at2759"/>
<dbReference type="PANTHER" id="PTHR21162">
    <property type="entry name" value="P53 AND DNA DAMAGE-REGULATED PROTEIN"/>
    <property type="match status" value="1"/>
</dbReference>
<sequence>MDIASDKVLPYLTQVEQVAEEIIADKHQMVDLDRRRQKTREAIRVLQKDKTTEKNWVCFGNQFIKLPKKDTKKLLDQGW</sequence>
<evidence type="ECO:0000313" key="4">
    <source>
        <dbReference type="EMBL" id="VDI03060.1"/>
    </source>
</evidence>
<dbReference type="EMBL" id="UYJE01001561">
    <property type="protein sequence ID" value="VDI03060.1"/>
    <property type="molecule type" value="Genomic_DNA"/>
</dbReference>